<reference evidence="11 12" key="1">
    <citation type="submission" date="2013-08" db="EMBL/GenBank/DDBJ databases">
        <title>Lactobacillus wasatchii sp. WDC04, a late gas producing bacteria isolated from aged chedder cheese.</title>
        <authorList>
            <person name="Oberg C.J."/>
            <person name="Culumber M."/>
            <person name="McMahon D.J."/>
            <person name="Broadbent J.R."/>
            <person name="Oberg T.S."/>
            <person name="Ortaki F."/>
        </authorList>
    </citation>
    <scope>NUCLEOTIDE SEQUENCE [LARGE SCALE GENOMIC DNA]</scope>
    <source>
        <strain evidence="11 12">WDC04</strain>
    </source>
</reference>
<evidence type="ECO:0000256" key="1">
    <source>
        <dbReference type="ARBA" id="ARBA00001946"/>
    </source>
</evidence>
<keyword evidence="4" id="KW-0479">Metal-binding</keyword>
<dbReference type="InterPro" id="IPR019999">
    <property type="entry name" value="Anth_synth_I-like"/>
</dbReference>
<evidence type="ECO:0000256" key="6">
    <source>
        <dbReference type="ARBA" id="ARBA00023239"/>
    </source>
</evidence>
<dbReference type="PANTHER" id="PTHR11236:SF48">
    <property type="entry name" value="ISOCHORISMATE SYNTHASE MENF"/>
    <property type="match status" value="1"/>
</dbReference>
<feature type="domain" description="Anthranilate synthase component I N-terminal" evidence="10">
    <location>
        <begin position="46"/>
        <end position="161"/>
    </location>
</feature>
<comment type="subunit">
    <text evidence="2">Heterotetramer consisting of two non-identical subunits: a beta subunit (TrpG) and a large alpha subunit (TrpE).</text>
</comment>
<evidence type="ECO:0000256" key="2">
    <source>
        <dbReference type="ARBA" id="ARBA00011575"/>
    </source>
</evidence>
<sequence length="478" mass="54209">MKPAFEKLNQYVPKFKYAPVKLEFSMESFDTYQVTDYFDRQNHEAFQLTIDDRNHDRFTYLVVRPAQKITVYDGYMVVNHNELHQNSRDYLKQLLAKYKTPKLPDFPPFSGGISGYFAYEYAKGAVSKLGQLAALPDQQPLAQLLVVDELIAYDHQRHVCQLIKLVQLDQLTSSYATAKRRLTNLKNELLTIKPHSLQPYQQLSDFTPQQTPAQFEQGVTHIKQDIHNGDIFQLIYSNPQVARTSGSLIKIAQQLAVDNPSPYQFYFHHDNYQAAVASPETLVARHNDQLLTYPLAGTRRRGRTAKEDQTFERELTTSVKELSEHNMLVDLGRNDLGRVSQIGSVKVTKHAQILRFSQVMHLGSTVESQAQDQLSAVDLLDAVFPAGTLSGAPKVRAMELIYQYEQLTRGIYGGCFGYFDFNGDVDMAIGIRLVYQDNKRTVIHSGAGIVADSDAQHEYQECFNKARAVNLAVSKVSE</sequence>
<dbReference type="EMBL" id="AWTT01000011">
    <property type="protein sequence ID" value="KIS03745.1"/>
    <property type="molecule type" value="Genomic_DNA"/>
</dbReference>
<dbReference type="AlphaFoldDB" id="A0A0D1A789"/>
<keyword evidence="5" id="KW-0460">Magnesium</keyword>
<dbReference type="SUPFAM" id="SSF56322">
    <property type="entry name" value="ADC synthase"/>
    <property type="match status" value="1"/>
</dbReference>
<dbReference type="GO" id="GO:0004049">
    <property type="term" value="F:anthranilate synthase activity"/>
    <property type="evidence" value="ECO:0007669"/>
    <property type="project" value="UniProtKB-EC"/>
</dbReference>
<name>A0A0D1A789_9LACO</name>
<dbReference type="InterPro" id="IPR005801">
    <property type="entry name" value="ADC_synthase"/>
</dbReference>
<evidence type="ECO:0000313" key="11">
    <source>
        <dbReference type="EMBL" id="KIS03745.1"/>
    </source>
</evidence>
<evidence type="ECO:0000259" key="10">
    <source>
        <dbReference type="Pfam" id="PF04715"/>
    </source>
</evidence>
<accession>A0A0D1A789</accession>
<evidence type="ECO:0000256" key="8">
    <source>
        <dbReference type="ARBA" id="ARBA00047683"/>
    </source>
</evidence>
<evidence type="ECO:0000259" key="9">
    <source>
        <dbReference type="Pfam" id="PF00425"/>
    </source>
</evidence>
<proteinExistence type="predicted"/>
<comment type="caution">
    <text evidence="11">The sequence shown here is derived from an EMBL/GenBank/DDBJ whole genome shotgun (WGS) entry which is preliminary data.</text>
</comment>
<comment type="function">
    <text evidence="7">Part of a heterotetrameric complex that catalyzes the two-step biosynthesis of anthranilate, an intermediate in the biosynthesis of L-tryptophan. In the first step, the glutamine-binding beta subunit (TrpG) of anthranilate synthase (AS) provides the glutamine amidotransferase activity which generates ammonia as a substrate that, along with chorismate, is used in the second step, catalyzed by the large alpha subunit of AS (TrpE) to produce anthranilate. In the absence of TrpG, TrpE can synthesize anthranilate directly from chorismate and high concentrations of ammonia.</text>
</comment>
<dbReference type="OrthoDB" id="9803598at2"/>
<protein>
    <recommendedName>
        <fullName evidence="3">Anthranilate synthase component 1</fullName>
    </recommendedName>
</protein>
<organism evidence="11 12">
    <name type="scientific">Paucilactobacillus wasatchensis</name>
    <dbReference type="NCBI Taxonomy" id="1335616"/>
    <lineage>
        <taxon>Bacteria</taxon>
        <taxon>Bacillati</taxon>
        <taxon>Bacillota</taxon>
        <taxon>Bacilli</taxon>
        <taxon>Lactobacillales</taxon>
        <taxon>Lactobacillaceae</taxon>
        <taxon>Paucilactobacillus</taxon>
    </lineage>
</organism>
<dbReference type="Proteomes" id="UP000032279">
    <property type="component" value="Unassembled WGS sequence"/>
</dbReference>
<evidence type="ECO:0000256" key="7">
    <source>
        <dbReference type="ARBA" id="ARBA00025634"/>
    </source>
</evidence>
<evidence type="ECO:0000256" key="4">
    <source>
        <dbReference type="ARBA" id="ARBA00022723"/>
    </source>
</evidence>
<dbReference type="PATRIC" id="fig|1335616.4.peg.653"/>
<dbReference type="STRING" id="1335616.WDC_0657"/>
<dbReference type="RefSeq" id="WP_044010361.1">
    <property type="nucleotide sequence ID" value="NZ_AWTT01000011.1"/>
</dbReference>
<dbReference type="Gene3D" id="3.60.120.10">
    <property type="entry name" value="Anthranilate synthase"/>
    <property type="match status" value="1"/>
</dbReference>
<dbReference type="PRINTS" id="PR00095">
    <property type="entry name" value="ANTSNTHASEI"/>
</dbReference>
<dbReference type="GO" id="GO:0000162">
    <property type="term" value="P:L-tryptophan biosynthetic process"/>
    <property type="evidence" value="ECO:0007669"/>
    <property type="project" value="TreeGrafter"/>
</dbReference>
<evidence type="ECO:0000313" key="12">
    <source>
        <dbReference type="Proteomes" id="UP000032279"/>
    </source>
</evidence>
<dbReference type="GO" id="GO:0046872">
    <property type="term" value="F:metal ion binding"/>
    <property type="evidence" value="ECO:0007669"/>
    <property type="project" value="UniProtKB-KW"/>
</dbReference>
<keyword evidence="6 11" id="KW-0456">Lyase</keyword>
<evidence type="ECO:0000256" key="5">
    <source>
        <dbReference type="ARBA" id="ARBA00022842"/>
    </source>
</evidence>
<evidence type="ECO:0000256" key="3">
    <source>
        <dbReference type="ARBA" id="ARBA00020653"/>
    </source>
</evidence>
<dbReference type="InterPro" id="IPR006805">
    <property type="entry name" value="Anth_synth_I_N"/>
</dbReference>
<gene>
    <name evidence="11" type="ORF">WDC_0657</name>
</gene>
<keyword evidence="12" id="KW-1185">Reference proteome</keyword>
<comment type="cofactor">
    <cofactor evidence="1">
        <name>Mg(2+)</name>
        <dbReference type="ChEBI" id="CHEBI:18420"/>
    </cofactor>
</comment>
<dbReference type="Pfam" id="PF04715">
    <property type="entry name" value="Anth_synt_I_N"/>
    <property type="match status" value="1"/>
</dbReference>
<dbReference type="Pfam" id="PF00425">
    <property type="entry name" value="Chorismate_bind"/>
    <property type="match status" value="1"/>
</dbReference>
<comment type="catalytic activity">
    <reaction evidence="8">
        <text>chorismate + L-glutamine = anthranilate + pyruvate + L-glutamate + H(+)</text>
        <dbReference type="Rhea" id="RHEA:21732"/>
        <dbReference type="ChEBI" id="CHEBI:15361"/>
        <dbReference type="ChEBI" id="CHEBI:15378"/>
        <dbReference type="ChEBI" id="CHEBI:16567"/>
        <dbReference type="ChEBI" id="CHEBI:29748"/>
        <dbReference type="ChEBI" id="CHEBI:29985"/>
        <dbReference type="ChEBI" id="CHEBI:58359"/>
        <dbReference type="EC" id="4.1.3.27"/>
    </reaction>
</comment>
<dbReference type="PANTHER" id="PTHR11236">
    <property type="entry name" value="AMINOBENZOATE/ANTHRANILATE SYNTHASE"/>
    <property type="match status" value="1"/>
</dbReference>
<dbReference type="InterPro" id="IPR015890">
    <property type="entry name" value="Chorismate_C"/>
</dbReference>
<feature type="domain" description="Chorismate-utilising enzyme C-terminal" evidence="9">
    <location>
        <begin position="213"/>
        <end position="465"/>
    </location>
</feature>